<reference evidence="1" key="1">
    <citation type="journal article" date="2015" name="Nature">
        <title>Complex archaea that bridge the gap between prokaryotes and eukaryotes.</title>
        <authorList>
            <person name="Spang A."/>
            <person name="Saw J.H."/>
            <person name="Jorgensen S.L."/>
            <person name="Zaremba-Niedzwiedzka K."/>
            <person name="Martijn J."/>
            <person name="Lind A.E."/>
            <person name="van Eijk R."/>
            <person name="Schleper C."/>
            <person name="Guy L."/>
            <person name="Ettema T.J."/>
        </authorList>
    </citation>
    <scope>NUCLEOTIDE SEQUENCE</scope>
</reference>
<name>A0A0F9MNG9_9ZZZZ</name>
<accession>A0A0F9MNG9</accession>
<organism evidence="1">
    <name type="scientific">marine sediment metagenome</name>
    <dbReference type="NCBI Taxonomy" id="412755"/>
    <lineage>
        <taxon>unclassified sequences</taxon>
        <taxon>metagenomes</taxon>
        <taxon>ecological metagenomes</taxon>
    </lineage>
</organism>
<protein>
    <submittedName>
        <fullName evidence="1">Uncharacterized protein</fullName>
    </submittedName>
</protein>
<dbReference type="AlphaFoldDB" id="A0A0F9MNG9"/>
<gene>
    <name evidence="1" type="ORF">LCGC14_1132770</name>
</gene>
<proteinExistence type="predicted"/>
<sequence>MDKIKELVERTKLRSAEIKDLMPINDGYTYYQSFGEAVVRAQIQKFLNDPDLALIDREKLEKGEIFVAGHTIATMEALAEVVIPLADALKGGR</sequence>
<dbReference type="EMBL" id="LAZR01005317">
    <property type="protein sequence ID" value="KKN00947.1"/>
    <property type="molecule type" value="Genomic_DNA"/>
</dbReference>
<comment type="caution">
    <text evidence="1">The sequence shown here is derived from an EMBL/GenBank/DDBJ whole genome shotgun (WGS) entry which is preliminary data.</text>
</comment>
<evidence type="ECO:0000313" key="1">
    <source>
        <dbReference type="EMBL" id="KKN00947.1"/>
    </source>
</evidence>